<reference evidence="2" key="1">
    <citation type="submission" date="2020-04" db="EMBL/GenBank/DDBJ databases">
        <authorList>
            <person name="Chiriac C."/>
            <person name="Salcher M."/>
            <person name="Ghai R."/>
            <person name="Kavagutti S V."/>
        </authorList>
    </citation>
    <scope>NUCLEOTIDE SEQUENCE</scope>
</reference>
<name>A0A6J5NGX8_9CAUD</name>
<organism evidence="2">
    <name type="scientific">uncultured Caudovirales phage</name>
    <dbReference type="NCBI Taxonomy" id="2100421"/>
    <lineage>
        <taxon>Viruses</taxon>
        <taxon>Duplodnaviria</taxon>
        <taxon>Heunggongvirae</taxon>
        <taxon>Uroviricota</taxon>
        <taxon>Caudoviricetes</taxon>
        <taxon>Peduoviridae</taxon>
        <taxon>Maltschvirus</taxon>
        <taxon>Maltschvirus maltsch</taxon>
    </lineage>
</organism>
<dbReference type="EMBL" id="LR796665">
    <property type="protein sequence ID" value="CAB4157982.1"/>
    <property type="molecule type" value="Genomic_DNA"/>
</dbReference>
<dbReference type="EMBL" id="LR796389">
    <property type="protein sequence ID" value="CAB4141359.1"/>
    <property type="molecule type" value="Genomic_DNA"/>
</dbReference>
<evidence type="ECO:0000313" key="2">
    <source>
        <dbReference type="EMBL" id="CAB4157982.1"/>
    </source>
</evidence>
<proteinExistence type="predicted"/>
<accession>A0A6J5NGX8</accession>
<evidence type="ECO:0000313" key="1">
    <source>
        <dbReference type="EMBL" id="CAB4141359.1"/>
    </source>
</evidence>
<gene>
    <name evidence="1" type="ORF">UFOVP414_12</name>
    <name evidence="2" type="ORF">UFOVP687_45</name>
</gene>
<sequence>MTYLKDIKLCVECKFYGNHVGQRDRCVHPALTTTSLVTGQEDYPYCFAQRQSMLDAHCGAVGRYWVLHEESAAEREKKRQEFEEAMRDAPF</sequence>
<protein>
    <submittedName>
        <fullName evidence="2">Uncharacterized protein</fullName>
    </submittedName>
</protein>